<accession>A0ABT5VKT2</accession>
<keyword evidence="2" id="KW-1185">Reference proteome</keyword>
<evidence type="ECO:0000313" key="2">
    <source>
        <dbReference type="Proteomes" id="UP001148125"/>
    </source>
</evidence>
<reference evidence="1" key="1">
    <citation type="submission" date="2024-05" db="EMBL/GenBank/DDBJ databases">
        <title>Alkalihalobacillus sp. strain MEB203 novel alkaliphilic bacterium from Lonar Lake, India.</title>
        <authorList>
            <person name="Joshi A."/>
            <person name="Thite S."/>
            <person name="Mengade P."/>
        </authorList>
    </citation>
    <scope>NUCLEOTIDE SEQUENCE</scope>
    <source>
        <strain evidence="1">MEB 203</strain>
    </source>
</reference>
<dbReference type="Proteomes" id="UP001148125">
    <property type="component" value="Unassembled WGS sequence"/>
</dbReference>
<evidence type="ECO:0000313" key="1">
    <source>
        <dbReference type="EMBL" id="MDE5416065.1"/>
    </source>
</evidence>
<gene>
    <name evidence="1" type="ORF">N7Z68_22305</name>
</gene>
<protein>
    <submittedName>
        <fullName evidence="1">Protein phosphatase 2C domain-containing protein</fullName>
    </submittedName>
</protein>
<dbReference type="EMBL" id="JAOTPO010000025">
    <property type="protein sequence ID" value="MDE5416065.1"/>
    <property type="molecule type" value="Genomic_DNA"/>
</dbReference>
<dbReference type="SUPFAM" id="SSF81606">
    <property type="entry name" value="PP2C-like"/>
    <property type="match status" value="1"/>
</dbReference>
<comment type="caution">
    <text evidence="1">The sequence shown here is derived from an EMBL/GenBank/DDBJ whole genome shotgun (WGS) entry which is preliminary data.</text>
</comment>
<dbReference type="InterPro" id="IPR036457">
    <property type="entry name" value="PPM-type-like_dom_sf"/>
</dbReference>
<sequence>MSNNPFFSWVGSQETFVDEINIRHFEHVVLGRFGGNSSAGQYKNEDACTVWVDKSRDLEFVVLLDAHDTAESAELVLNTIRSLKDDLLISLTFPIKETFKRVSNILLETFESSHFKKACQKTQGETAFLCVVRKEKYIWWLSVGDCVLHLNHPELAILGEYQQNQRSFYEWIGKTNTFDLEVPCYSMGTKELRQGKSHLLLTTDGLIECPNGNYNDPREIFRRFESSSNEQGVLNLLTDIKEKNVRDSTTILSWMVDSNGVGALPSG</sequence>
<proteinExistence type="predicted"/>
<organism evidence="1 2">
    <name type="scientific">Alkalihalobacterium chitinilyticum</name>
    <dbReference type="NCBI Taxonomy" id="2980103"/>
    <lineage>
        <taxon>Bacteria</taxon>
        <taxon>Bacillati</taxon>
        <taxon>Bacillota</taxon>
        <taxon>Bacilli</taxon>
        <taxon>Bacillales</taxon>
        <taxon>Bacillaceae</taxon>
        <taxon>Alkalihalobacterium</taxon>
    </lineage>
</organism>
<name>A0ABT5VKT2_9BACI</name>
<dbReference type="Gene3D" id="3.60.40.10">
    <property type="entry name" value="PPM-type phosphatase domain"/>
    <property type="match status" value="1"/>
</dbReference>